<dbReference type="Gene3D" id="3.10.450.40">
    <property type="match status" value="1"/>
</dbReference>
<gene>
    <name evidence="1" type="ORF">XYCOK13_37260</name>
</gene>
<protein>
    <recommendedName>
        <fullName evidence="3">DUF2634 domain-containing protein</fullName>
    </recommendedName>
</protein>
<comment type="caution">
    <text evidence="1">The sequence shown here is derived from an EMBL/GenBank/DDBJ whole genome shotgun (WGS) entry which is preliminary data.</text>
</comment>
<organism evidence="1 2">
    <name type="scientific">Xylanibacillus composti</name>
    <dbReference type="NCBI Taxonomy" id="1572762"/>
    <lineage>
        <taxon>Bacteria</taxon>
        <taxon>Bacillati</taxon>
        <taxon>Bacillota</taxon>
        <taxon>Bacilli</taxon>
        <taxon>Bacillales</taxon>
        <taxon>Paenibacillaceae</taxon>
        <taxon>Xylanibacillus</taxon>
    </lineage>
</organism>
<dbReference type="RefSeq" id="WP_213413708.1">
    <property type="nucleotide sequence ID" value="NZ_BOVK01000062.1"/>
</dbReference>
<name>A0A8J4H702_9BACL</name>
<reference evidence="1" key="1">
    <citation type="submission" date="2021-04" db="EMBL/GenBank/DDBJ databases">
        <title>Draft genome sequence of Xylanibacillus composti strain K13.</title>
        <authorList>
            <person name="Uke A."/>
            <person name="Chhe C."/>
            <person name="Baramee S."/>
            <person name="Kosugi A."/>
        </authorList>
    </citation>
    <scope>NUCLEOTIDE SEQUENCE</scope>
    <source>
        <strain evidence="1">K13</strain>
    </source>
</reference>
<evidence type="ECO:0000313" key="1">
    <source>
        <dbReference type="EMBL" id="GIQ70902.1"/>
    </source>
</evidence>
<keyword evidence="2" id="KW-1185">Reference proteome</keyword>
<sequence>MSLVPSQLQNVPAAWRNPDKQPSRTYRLDIDGGRLAGTIDGRTAVQQFVRKTLATARGRYPIYDDRYGSEIEALMGRSGDLAWLKSEIPRLLEEALLQDDRITAIEVTGLRLEDDGLWVDVHVTTTEGSVTEEVRVRDGV</sequence>
<dbReference type="Pfam" id="PF10934">
    <property type="entry name" value="Sheath_initiator"/>
    <property type="match status" value="1"/>
</dbReference>
<dbReference type="Proteomes" id="UP000677918">
    <property type="component" value="Unassembled WGS sequence"/>
</dbReference>
<dbReference type="SUPFAM" id="SSF160719">
    <property type="entry name" value="gpW/gp25-like"/>
    <property type="match status" value="1"/>
</dbReference>
<dbReference type="InterPro" id="IPR020288">
    <property type="entry name" value="Sheath_initiator"/>
</dbReference>
<evidence type="ECO:0008006" key="3">
    <source>
        <dbReference type="Google" id="ProtNLM"/>
    </source>
</evidence>
<evidence type="ECO:0000313" key="2">
    <source>
        <dbReference type="Proteomes" id="UP000677918"/>
    </source>
</evidence>
<dbReference type="EMBL" id="BOVK01000062">
    <property type="protein sequence ID" value="GIQ70902.1"/>
    <property type="molecule type" value="Genomic_DNA"/>
</dbReference>
<dbReference type="AlphaFoldDB" id="A0A8J4H702"/>
<proteinExistence type="predicted"/>
<accession>A0A8J4H702</accession>